<feature type="compositionally biased region" description="Low complexity" evidence="1">
    <location>
        <begin position="1118"/>
        <end position="1140"/>
    </location>
</feature>
<feature type="region of interest" description="Disordered" evidence="1">
    <location>
        <begin position="801"/>
        <end position="867"/>
    </location>
</feature>
<feature type="compositionally biased region" description="Basic and acidic residues" evidence="1">
    <location>
        <begin position="176"/>
        <end position="189"/>
    </location>
</feature>
<evidence type="ECO:0000313" key="2">
    <source>
        <dbReference type="RefSeq" id="XP_016980320.1"/>
    </source>
</evidence>
<reference evidence="2" key="1">
    <citation type="submission" date="2025-08" db="UniProtKB">
        <authorList>
            <consortium name="RefSeq"/>
        </authorList>
    </citation>
    <scope>IDENTIFICATION</scope>
</reference>
<organism evidence="2">
    <name type="scientific">Drosophila rhopaloa</name>
    <name type="common">Fruit fly</name>
    <dbReference type="NCBI Taxonomy" id="1041015"/>
    <lineage>
        <taxon>Eukaryota</taxon>
        <taxon>Metazoa</taxon>
        <taxon>Ecdysozoa</taxon>
        <taxon>Arthropoda</taxon>
        <taxon>Hexapoda</taxon>
        <taxon>Insecta</taxon>
        <taxon>Pterygota</taxon>
        <taxon>Neoptera</taxon>
        <taxon>Endopterygota</taxon>
        <taxon>Diptera</taxon>
        <taxon>Brachycera</taxon>
        <taxon>Muscomorpha</taxon>
        <taxon>Ephydroidea</taxon>
        <taxon>Drosophilidae</taxon>
        <taxon>Drosophila</taxon>
        <taxon>Sophophora</taxon>
    </lineage>
</organism>
<dbReference type="RefSeq" id="XP_016980320.1">
    <property type="nucleotide sequence ID" value="XM_017124831.1"/>
</dbReference>
<sequence>MERRRFNLSSMSPMADSTRIDASLIGNRHSPASFLRGLSPKGASNNTLNGSRTPERSSMNHTATSPSSISRQKLNLSQLDPRTFADVHSSGLASRIVGYHESSLGGRSSLQRSMSASNLYNPLMQPRRAPASPLPYKSKVPALSMTQIAPPERSFYSGNTLPSLLRSNSLAGVVHKASEQEQLSRENRPILHPPHPQHESEPTRSVLEELKEISRKRINSGDAPSPHDFTKRSCQRGVDFVDHQRHQQQLHQLQQQQNQSFKRQRELTVSVPLRHHSTSLGPAPPTMQHMHSNGSISPTQSPEQLAKRPNCSYNNDIASSLSSSRRHNNKRKLFDMRESFQRSQSESMASGSSPDNSPGENVAKIQRKVNAESISKTLSMPVPAVSAVPPTRTISAPPAQRTDQRSAEVSPASEKPKLTLFNARQSRTKMEQPRQDLNSPEVDAGEYAGIQFVKPKQQNSMLGVKNPSVERTHKTKLAIMLSGLKGELYQGEPDELDAPAPAPAALPTPIKPTIVPPVTTTTTSATSTATTTTSAPSKPVILGNQVIKPAETSTTSITSPLPKLMFGQAATPASTEAVAPKTTDKDPAAPAAIPAKTDLPANPVTPATSSQLLINFGTPKSSTAPPLSFGNANATVTTTISTSATETKPMFSFGKTSGNQPLVGVSPRLKTGSPEATESTTTNSGMPVTTTTTFGTAAPTPTATAASTTSTSSPISFGKPISAGSTGSTTTKNPTTATISPFGAGSSATSSAMNSLVNKPIFTFGQSGDTSSQTSISSENGAASTKTAVFSFGGSTTQPTGAALTHPFASQSQTGGNSFGGIFSQPAATKPEPSKPGIFGNQDNSLGSAFRPPGDAPTTTAAEPSKPFGFGASTTVASGAPAATNLFAFGGAPTLKTTEPTTTSTANNLFGQNAATTTPFAFGGGAAAEGSSKSKDNKSIFAFGGGGDNNSATKPSSMFNFGGADKGAPPAFGSVATSVSSAAPTPTSNAFGFNTAQKPATPMFGSGSAQQAPAPAVAATKPFTFGGAQQAPGPSASPASGGFSFAAVASKNTAEQSGTNMFGSPVSTTKPSFNFGGNTGNQAGSASPGGFSFGTPRKKEEPAATNMFGNPNTGVVKPTFSFSNNNSSTQSAAPAPAPSFGGFGSPAAPPANGPNQNKPFAFGGSTAAPAPSPAPMGGNLFANAVAATQNQSKPGVFPFGGAKSTASATAGNAPFSFSGAAAGGIASPPSNHGMNTAKPFSFGGAGGNPAPNVFASQAPAPAASNPAGAFSFGSGSPAQQANAGNVFAPPPSTPESRPIRKATRRLQK</sequence>
<name>A0A6P4EQ65_DRORH</name>
<feature type="compositionally biased region" description="Pro residues" evidence="1">
    <location>
        <begin position="500"/>
        <end position="510"/>
    </location>
</feature>
<feature type="compositionally biased region" description="Polar residues" evidence="1">
    <location>
        <begin position="1056"/>
        <end position="1082"/>
    </location>
</feature>
<feature type="compositionally biased region" description="Low complexity" evidence="1">
    <location>
        <begin position="1256"/>
        <end position="1278"/>
    </location>
</feature>
<feature type="region of interest" description="Disordered" evidence="1">
    <location>
        <begin position="243"/>
        <end position="361"/>
    </location>
</feature>
<dbReference type="OrthoDB" id="7765355at2759"/>
<feature type="compositionally biased region" description="Low complexity" evidence="1">
    <location>
        <begin position="1153"/>
        <end position="1169"/>
    </location>
</feature>
<gene>
    <name evidence="2" type="primary">LOC108045485</name>
</gene>
<feature type="compositionally biased region" description="Polar residues" evidence="1">
    <location>
        <begin position="674"/>
        <end position="688"/>
    </location>
</feature>
<dbReference type="GeneID" id="108045485"/>
<feature type="compositionally biased region" description="Low complexity" evidence="1">
    <location>
        <begin position="725"/>
        <end position="738"/>
    </location>
</feature>
<feature type="region of interest" description="Disordered" evidence="1">
    <location>
        <begin position="382"/>
        <end position="441"/>
    </location>
</feature>
<feature type="compositionally biased region" description="Low complexity" evidence="1">
    <location>
        <begin position="1083"/>
        <end position="1094"/>
    </location>
</feature>
<accession>A0A6P4EQ65</accession>
<feature type="region of interest" description="Disordered" evidence="1">
    <location>
        <begin position="1056"/>
        <end position="1174"/>
    </location>
</feature>
<protein>
    <submittedName>
        <fullName evidence="2">Nuclear pore complex protein DDB_G0274915</fullName>
    </submittedName>
</protein>
<dbReference type="RefSeq" id="XP_016980320.2">
    <property type="nucleotide sequence ID" value="XM_017124831.2"/>
</dbReference>
<feature type="compositionally biased region" description="Low complexity" evidence="1">
    <location>
        <begin position="689"/>
        <end position="716"/>
    </location>
</feature>
<feature type="compositionally biased region" description="Low complexity" evidence="1">
    <location>
        <begin position="247"/>
        <end position="259"/>
    </location>
</feature>
<feature type="compositionally biased region" description="Polar residues" evidence="1">
    <location>
        <begin position="311"/>
        <end position="323"/>
    </location>
</feature>
<proteinExistence type="predicted"/>
<feature type="region of interest" description="Disordered" evidence="1">
    <location>
        <begin position="494"/>
        <end position="536"/>
    </location>
</feature>
<feature type="compositionally biased region" description="Low complexity" evidence="1">
    <location>
        <begin position="511"/>
        <end position="536"/>
    </location>
</feature>
<feature type="compositionally biased region" description="Polar residues" evidence="1">
    <location>
        <begin position="289"/>
        <end position="303"/>
    </location>
</feature>
<feature type="compositionally biased region" description="Polar residues" evidence="1">
    <location>
        <begin position="341"/>
        <end position="359"/>
    </location>
</feature>
<feature type="region of interest" description="Disordered" evidence="1">
    <location>
        <begin position="650"/>
        <end position="738"/>
    </location>
</feature>
<feature type="region of interest" description="Disordered" evidence="1">
    <location>
        <begin position="1256"/>
        <end position="1308"/>
    </location>
</feature>
<feature type="region of interest" description="Disordered" evidence="1">
    <location>
        <begin position="32"/>
        <end position="72"/>
    </location>
</feature>
<feature type="region of interest" description="Disordered" evidence="1">
    <location>
        <begin position="175"/>
        <end position="204"/>
    </location>
</feature>
<evidence type="ECO:0000256" key="1">
    <source>
        <dbReference type="SAM" id="MobiDB-lite"/>
    </source>
</evidence>
<feature type="compositionally biased region" description="Basic residues" evidence="1">
    <location>
        <begin position="1299"/>
        <end position="1308"/>
    </location>
</feature>
<feature type="compositionally biased region" description="Polar residues" evidence="1">
    <location>
        <begin position="42"/>
        <end position="72"/>
    </location>
</feature>